<dbReference type="InterPro" id="IPR029063">
    <property type="entry name" value="SAM-dependent_MTases_sf"/>
</dbReference>
<protein>
    <submittedName>
        <fullName evidence="3">Methyltransferase domain-containing protein</fullName>
    </submittedName>
</protein>
<name>A0A7S7NQG1_PALFE</name>
<feature type="transmembrane region" description="Helical" evidence="1">
    <location>
        <begin position="45"/>
        <end position="68"/>
    </location>
</feature>
<evidence type="ECO:0000256" key="1">
    <source>
        <dbReference type="SAM" id="Phobius"/>
    </source>
</evidence>
<dbReference type="Proteomes" id="UP000593892">
    <property type="component" value="Chromosome"/>
</dbReference>
<dbReference type="KEGG" id="pfer:IRI77_34880"/>
<feature type="domain" description="Methyltransferase type 11" evidence="2">
    <location>
        <begin position="94"/>
        <end position="202"/>
    </location>
</feature>
<evidence type="ECO:0000313" key="4">
    <source>
        <dbReference type="Proteomes" id="UP000593892"/>
    </source>
</evidence>
<dbReference type="GO" id="GO:0008757">
    <property type="term" value="F:S-adenosylmethionine-dependent methyltransferase activity"/>
    <property type="evidence" value="ECO:0007669"/>
    <property type="project" value="InterPro"/>
</dbReference>
<keyword evidence="1" id="KW-0812">Transmembrane</keyword>
<dbReference type="Pfam" id="PF08241">
    <property type="entry name" value="Methyltransf_11"/>
    <property type="match status" value="1"/>
</dbReference>
<dbReference type="SUPFAM" id="SSF53335">
    <property type="entry name" value="S-adenosyl-L-methionine-dependent methyltransferases"/>
    <property type="match status" value="1"/>
</dbReference>
<dbReference type="AlphaFoldDB" id="A0A7S7NQG1"/>
<organism evidence="3 4">
    <name type="scientific">Paludibaculum fermentans</name>
    <dbReference type="NCBI Taxonomy" id="1473598"/>
    <lineage>
        <taxon>Bacteria</taxon>
        <taxon>Pseudomonadati</taxon>
        <taxon>Acidobacteriota</taxon>
        <taxon>Terriglobia</taxon>
        <taxon>Bryobacterales</taxon>
        <taxon>Bryobacteraceae</taxon>
        <taxon>Paludibaculum</taxon>
    </lineage>
</organism>
<dbReference type="Gene3D" id="3.40.50.150">
    <property type="entry name" value="Vaccinia Virus protein VP39"/>
    <property type="match status" value="1"/>
</dbReference>
<sequence>MEDNHRPNYGLDAPRAVRNLFIVAALGILSLITRLLGVWSRHDLIAVIARPLIGAGLSCGAMGLWMVYDSKIGKVREREDYLDKIVWRGDERVLDVGCGLGLFLIGAAKRLKTGRAVGIDLWQAEDLSGNTPAGTLNNATIEGVADKVEVHTGDARKLPFDDASFNVVLSSMALHNIYNAGERQTAAREIARVLKSGGRVLILDVRHINQYAATLRDAGLDARCVQGIGAYLLTVISFGSIRWGYVIGSKS</sequence>
<keyword evidence="1" id="KW-0472">Membrane</keyword>
<keyword evidence="3" id="KW-0489">Methyltransferase</keyword>
<proteinExistence type="predicted"/>
<evidence type="ECO:0000259" key="2">
    <source>
        <dbReference type="Pfam" id="PF08241"/>
    </source>
</evidence>
<feature type="transmembrane region" description="Helical" evidence="1">
    <location>
        <begin position="20"/>
        <end position="39"/>
    </location>
</feature>
<keyword evidence="3" id="KW-0808">Transferase</keyword>
<reference evidence="3 4" key="1">
    <citation type="submission" date="2020-10" db="EMBL/GenBank/DDBJ databases">
        <title>Complete genome sequence of Paludibaculum fermentans P105T, a facultatively anaerobic acidobacterium capable of dissimilatory Fe(III) reduction.</title>
        <authorList>
            <person name="Dedysh S.N."/>
            <person name="Beletsky A.V."/>
            <person name="Kulichevskaya I.S."/>
            <person name="Mardanov A.V."/>
            <person name="Ravin N.V."/>
        </authorList>
    </citation>
    <scope>NUCLEOTIDE SEQUENCE [LARGE SCALE GENOMIC DNA]</scope>
    <source>
        <strain evidence="3 4">P105</strain>
    </source>
</reference>
<dbReference type="EMBL" id="CP063849">
    <property type="protein sequence ID" value="QOY87866.1"/>
    <property type="molecule type" value="Genomic_DNA"/>
</dbReference>
<dbReference type="PANTHER" id="PTHR45277:SF1">
    <property type="entry name" value="EXPRESSED PROTEIN"/>
    <property type="match status" value="1"/>
</dbReference>
<dbReference type="CDD" id="cd02440">
    <property type="entry name" value="AdoMet_MTases"/>
    <property type="match status" value="1"/>
</dbReference>
<dbReference type="PANTHER" id="PTHR45277">
    <property type="entry name" value="EXPRESSED PROTEIN"/>
    <property type="match status" value="1"/>
</dbReference>
<gene>
    <name evidence="3" type="ORF">IRI77_34880</name>
</gene>
<accession>A0A7S7NQG1</accession>
<dbReference type="RefSeq" id="WP_194449533.1">
    <property type="nucleotide sequence ID" value="NZ_CP063849.1"/>
</dbReference>
<dbReference type="GO" id="GO:0032259">
    <property type="term" value="P:methylation"/>
    <property type="evidence" value="ECO:0007669"/>
    <property type="project" value="UniProtKB-KW"/>
</dbReference>
<evidence type="ECO:0000313" key="3">
    <source>
        <dbReference type="EMBL" id="QOY87866.1"/>
    </source>
</evidence>
<keyword evidence="4" id="KW-1185">Reference proteome</keyword>
<dbReference type="InterPro" id="IPR013216">
    <property type="entry name" value="Methyltransf_11"/>
</dbReference>
<keyword evidence="1" id="KW-1133">Transmembrane helix</keyword>